<dbReference type="Proteomes" id="UP001175137">
    <property type="component" value="Unassembled WGS sequence"/>
</dbReference>
<name>A0AAW7NET0_BACCE</name>
<dbReference type="Pfam" id="PF21793">
    <property type="entry name" value="DUF6877"/>
    <property type="match status" value="1"/>
</dbReference>
<dbReference type="EMBL" id="JAUIQW010000001">
    <property type="protein sequence ID" value="MDN4874204.1"/>
    <property type="molecule type" value="Genomic_DNA"/>
</dbReference>
<feature type="domain" description="DUF6877" evidence="1">
    <location>
        <begin position="2"/>
        <end position="30"/>
    </location>
</feature>
<gene>
    <name evidence="2" type="ORF">QYM23_15350</name>
</gene>
<sequence length="143" mass="16115">MNRIKDWVVSGGKEDDPYIEQQLKFVERVAAGVRNMTSEEIRNLQIDGVDVPFYDGYVTVQEGVVTGNLTWSLHVVDYGVSEFVATNQLRDVDIETEQGNVYAGEGLITKVTEERFLLAGKSVLRGYETTAAWHVFRDSEIHS</sequence>
<dbReference type="AlphaFoldDB" id="A0AAW7NET0"/>
<evidence type="ECO:0000259" key="1">
    <source>
        <dbReference type="Pfam" id="PF21793"/>
    </source>
</evidence>
<reference evidence="2" key="1">
    <citation type="submission" date="2023-07" db="EMBL/GenBank/DDBJ databases">
        <title>Complete genome sequence of Bacillus cereus SRCM126073 isolated from soil.</title>
        <authorList>
            <person name="Yang H.-G."/>
            <person name="Ryu M.-S."/>
            <person name="Ha G.-S."/>
            <person name="Yang H.-J."/>
            <person name="Jeong D.-Y."/>
        </authorList>
    </citation>
    <scope>NUCLEOTIDE SEQUENCE</scope>
    <source>
        <strain evidence="2">SRCM126073</strain>
    </source>
</reference>
<protein>
    <recommendedName>
        <fullName evidence="1">DUF6877 domain-containing protein</fullName>
    </recommendedName>
</protein>
<organism evidence="2 3">
    <name type="scientific">Bacillus cereus</name>
    <dbReference type="NCBI Taxonomy" id="1396"/>
    <lineage>
        <taxon>Bacteria</taxon>
        <taxon>Bacillati</taxon>
        <taxon>Bacillota</taxon>
        <taxon>Bacilli</taxon>
        <taxon>Bacillales</taxon>
        <taxon>Bacillaceae</taxon>
        <taxon>Bacillus</taxon>
        <taxon>Bacillus cereus group</taxon>
    </lineage>
</organism>
<proteinExistence type="predicted"/>
<accession>A0AAW7NET0</accession>
<evidence type="ECO:0000313" key="2">
    <source>
        <dbReference type="EMBL" id="MDN4874204.1"/>
    </source>
</evidence>
<dbReference type="InterPro" id="IPR049242">
    <property type="entry name" value="DUF6877"/>
</dbReference>
<evidence type="ECO:0000313" key="3">
    <source>
        <dbReference type="Proteomes" id="UP001175137"/>
    </source>
</evidence>
<comment type="caution">
    <text evidence="2">The sequence shown here is derived from an EMBL/GenBank/DDBJ whole genome shotgun (WGS) entry which is preliminary data.</text>
</comment>